<keyword evidence="5 7" id="KW-1133">Transmembrane helix</keyword>
<evidence type="ECO:0000256" key="1">
    <source>
        <dbReference type="ARBA" id="ARBA00004651"/>
    </source>
</evidence>
<keyword evidence="10" id="KW-1185">Reference proteome</keyword>
<feature type="domain" description="Membrane transport protein MMPL" evidence="8">
    <location>
        <begin position="479"/>
        <end position="706"/>
    </location>
</feature>
<organism evidence="9 10">
    <name type="scientific">Georgenia deserti</name>
    <dbReference type="NCBI Taxonomy" id="2093781"/>
    <lineage>
        <taxon>Bacteria</taxon>
        <taxon>Bacillati</taxon>
        <taxon>Actinomycetota</taxon>
        <taxon>Actinomycetes</taxon>
        <taxon>Micrococcales</taxon>
        <taxon>Bogoriellaceae</taxon>
        <taxon>Georgenia</taxon>
    </lineage>
</organism>
<dbReference type="Pfam" id="PF03176">
    <property type="entry name" value="MMPL"/>
    <property type="match status" value="2"/>
</dbReference>
<comment type="caution">
    <text evidence="9">The sequence shown here is derived from an EMBL/GenBank/DDBJ whole genome shotgun (WGS) entry which is preliminary data.</text>
</comment>
<accession>A0ABW4L644</accession>
<evidence type="ECO:0000256" key="3">
    <source>
        <dbReference type="ARBA" id="ARBA00022475"/>
    </source>
</evidence>
<evidence type="ECO:0000256" key="7">
    <source>
        <dbReference type="SAM" id="Phobius"/>
    </source>
</evidence>
<feature type="transmembrane region" description="Helical" evidence="7">
    <location>
        <begin position="192"/>
        <end position="209"/>
    </location>
</feature>
<dbReference type="InterPro" id="IPR004869">
    <property type="entry name" value="MMPL_dom"/>
</dbReference>
<gene>
    <name evidence="9" type="ORF">ACFSE6_14545</name>
</gene>
<evidence type="ECO:0000256" key="4">
    <source>
        <dbReference type="ARBA" id="ARBA00022692"/>
    </source>
</evidence>
<name>A0ABW4L644_9MICO</name>
<dbReference type="PANTHER" id="PTHR33406:SF6">
    <property type="entry name" value="MEMBRANE PROTEIN YDGH-RELATED"/>
    <property type="match status" value="1"/>
</dbReference>
<reference evidence="10" key="1">
    <citation type="journal article" date="2019" name="Int. J. Syst. Evol. Microbiol.">
        <title>The Global Catalogue of Microorganisms (GCM) 10K type strain sequencing project: providing services to taxonomists for standard genome sequencing and annotation.</title>
        <authorList>
            <consortium name="The Broad Institute Genomics Platform"/>
            <consortium name="The Broad Institute Genome Sequencing Center for Infectious Disease"/>
            <person name="Wu L."/>
            <person name="Ma J."/>
        </authorList>
    </citation>
    <scope>NUCLEOTIDE SEQUENCE [LARGE SCALE GENOMIC DNA]</scope>
    <source>
        <strain evidence="10">JCM 17130</strain>
    </source>
</reference>
<keyword evidence="3" id="KW-1003">Cell membrane</keyword>
<evidence type="ECO:0000313" key="9">
    <source>
        <dbReference type="EMBL" id="MFD1719061.1"/>
    </source>
</evidence>
<feature type="transmembrane region" description="Helical" evidence="7">
    <location>
        <begin position="536"/>
        <end position="555"/>
    </location>
</feature>
<dbReference type="Gene3D" id="1.20.1640.10">
    <property type="entry name" value="Multidrug efflux transporter AcrB transmembrane domain"/>
    <property type="match status" value="2"/>
</dbReference>
<evidence type="ECO:0000256" key="6">
    <source>
        <dbReference type="ARBA" id="ARBA00023136"/>
    </source>
</evidence>
<evidence type="ECO:0000256" key="2">
    <source>
        <dbReference type="ARBA" id="ARBA00010157"/>
    </source>
</evidence>
<comment type="similarity">
    <text evidence="2">Belongs to the resistance-nodulation-cell division (RND) (TC 2.A.6) family. MmpL subfamily.</text>
</comment>
<feature type="transmembrane region" description="Helical" evidence="7">
    <location>
        <begin position="663"/>
        <end position="683"/>
    </location>
</feature>
<dbReference type="RefSeq" id="WP_388008599.1">
    <property type="nucleotide sequence ID" value="NZ_JBHUEE010000008.1"/>
</dbReference>
<feature type="transmembrane region" description="Helical" evidence="7">
    <location>
        <begin position="292"/>
        <end position="313"/>
    </location>
</feature>
<feature type="transmembrane region" description="Helical" evidence="7">
    <location>
        <begin position="216"/>
        <end position="237"/>
    </location>
</feature>
<feature type="domain" description="Membrane transport protein MMPL" evidence="8">
    <location>
        <begin position="43"/>
        <end position="386"/>
    </location>
</feature>
<evidence type="ECO:0000313" key="10">
    <source>
        <dbReference type="Proteomes" id="UP001597277"/>
    </source>
</evidence>
<dbReference type="PANTHER" id="PTHR33406">
    <property type="entry name" value="MEMBRANE PROTEIN MJ1562-RELATED"/>
    <property type="match status" value="1"/>
</dbReference>
<evidence type="ECO:0000259" key="8">
    <source>
        <dbReference type="Pfam" id="PF03176"/>
    </source>
</evidence>
<feature type="transmembrane region" description="Helical" evidence="7">
    <location>
        <begin position="562"/>
        <end position="584"/>
    </location>
</feature>
<keyword evidence="4 7" id="KW-0812">Transmembrane</keyword>
<sequence>MRRRTVRVLGLVLVLLVWLVVAAWGGVAQGELSQVQENDDAAFLPESAESTRAAHLAEEFTGEQTLPALVVVRPEDGGKLDRSELEILDRLASTASQLELPNGRRLSDVARAPVVAVPAPDGAAALLTVALDGAQVDEVVGPEDEQLGAVVVDELRALTDEELSGTGLQAWVTGPAGFVADLGSAFGSIDTVLLAVALSVVLVILLLVYRSPLLPFTVLLTSVLGLCAAALVVKNLAERDVLLLNGQSQGILSILVVGAATDYSLLLIARYREELESGADPTSAMRAAWRASLEPILASAGTVVAGLLCLLLSDLRSNSGLGPVAAIGICCAVLSALTLLPALLLAAGRRSTVLFWPRVPGRAGNRRNDSRLWPKVADAVGARPRRVWVTTAVVLLGAAAFAPTFQAEGTSESDIFLNDVESVAGETVLAEHFDAGSVQPALVIGDAEKAGELRTAAGDVDGVRSAEVVTAEDGAPLTVDGRVQVEVALAAPAESNEAVESVDGLREAVHAADPQALVGGAAAERLDTIEAGERDLRTIVPLVLAAIAVLLALLLRAIVAPLVVLVANLLSFGATMGLSAVVFHQVLDLPGADPSVPLYGFVFLVALGIDYSIFLMTRVREESFRLGTRPGTRRGLAVTGGVITSAGLVLAATFGALSVVPLLFLLQLAFIVSAGVLIDTLLVRSLLVPGLVLDLGRRVWWPWQRHVPREAAETERLSPRL</sequence>
<feature type="transmembrane region" description="Helical" evidence="7">
    <location>
        <begin position="596"/>
        <end position="615"/>
    </location>
</feature>
<dbReference type="EMBL" id="JBHUEE010000008">
    <property type="protein sequence ID" value="MFD1719061.1"/>
    <property type="molecule type" value="Genomic_DNA"/>
</dbReference>
<feature type="transmembrane region" description="Helical" evidence="7">
    <location>
        <begin position="636"/>
        <end position="657"/>
    </location>
</feature>
<dbReference type="SUPFAM" id="SSF82866">
    <property type="entry name" value="Multidrug efflux transporter AcrB transmembrane domain"/>
    <property type="match status" value="2"/>
</dbReference>
<evidence type="ECO:0000256" key="5">
    <source>
        <dbReference type="ARBA" id="ARBA00022989"/>
    </source>
</evidence>
<dbReference type="Proteomes" id="UP001597277">
    <property type="component" value="Unassembled WGS sequence"/>
</dbReference>
<keyword evidence="6 7" id="KW-0472">Membrane</keyword>
<dbReference type="InterPro" id="IPR050545">
    <property type="entry name" value="Mycobact_MmpL"/>
</dbReference>
<protein>
    <submittedName>
        <fullName evidence="9">MMPL family transporter</fullName>
    </submittedName>
</protein>
<proteinExistence type="inferred from homology"/>
<feature type="transmembrane region" description="Helical" evidence="7">
    <location>
        <begin position="249"/>
        <end position="271"/>
    </location>
</feature>
<feature type="transmembrane region" description="Helical" evidence="7">
    <location>
        <begin position="325"/>
        <end position="348"/>
    </location>
</feature>
<feature type="transmembrane region" description="Helical" evidence="7">
    <location>
        <begin position="387"/>
        <end position="405"/>
    </location>
</feature>
<comment type="subcellular location">
    <subcellularLocation>
        <location evidence="1">Cell membrane</location>
        <topology evidence="1">Multi-pass membrane protein</topology>
    </subcellularLocation>
</comment>